<gene>
    <name evidence="2" type="ORF">PAT3040_07140</name>
</gene>
<reference evidence="2 3" key="1">
    <citation type="submission" date="2017-08" db="EMBL/GenBank/DDBJ databases">
        <title>Substantial Increase in Enzyme Production by Combined Drug-Resistance Mutations in Paenibacillus agaridevorans.</title>
        <authorList>
            <person name="Tanaka Y."/>
            <person name="Funane K."/>
            <person name="Hosaka T."/>
            <person name="Shiwa Y."/>
            <person name="Fujita N."/>
            <person name="Miyazaki T."/>
            <person name="Yoshikawa H."/>
            <person name="Murakami K."/>
            <person name="Kasahara K."/>
            <person name="Inaoka T."/>
            <person name="Hiraga Y."/>
            <person name="Ochi K."/>
        </authorList>
    </citation>
    <scope>NUCLEOTIDE SEQUENCE [LARGE SCALE GENOMIC DNA]</scope>
    <source>
        <strain evidence="2 3">T-3040</strain>
    </source>
</reference>
<organism evidence="2 3">
    <name type="scientific">Paenibacillus agaridevorans</name>
    <dbReference type="NCBI Taxonomy" id="171404"/>
    <lineage>
        <taxon>Bacteria</taxon>
        <taxon>Bacillati</taxon>
        <taxon>Bacillota</taxon>
        <taxon>Bacilli</taxon>
        <taxon>Bacillales</taxon>
        <taxon>Paenibacillaceae</taxon>
        <taxon>Paenibacillus</taxon>
    </lineage>
</organism>
<evidence type="ECO:0000313" key="3">
    <source>
        <dbReference type="Proteomes" id="UP000245202"/>
    </source>
</evidence>
<dbReference type="AlphaFoldDB" id="A0A2R5F017"/>
<dbReference type="Proteomes" id="UP000245202">
    <property type="component" value="Unassembled WGS sequence"/>
</dbReference>
<feature type="compositionally biased region" description="Basic and acidic residues" evidence="1">
    <location>
        <begin position="29"/>
        <end position="43"/>
    </location>
</feature>
<comment type="caution">
    <text evidence="2">The sequence shown here is derived from an EMBL/GenBank/DDBJ whole genome shotgun (WGS) entry which is preliminary data.</text>
</comment>
<evidence type="ECO:0000313" key="2">
    <source>
        <dbReference type="EMBL" id="GBG12270.1"/>
    </source>
</evidence>
<accession>A0A2R5F017</accession>
<feature type="region of interest" description="Disordered" evidence="1">
    <location>
        <begin position="1"/>
        <end position="43"/>
    </location>
</feature>
<sequence length="43" mass="4869">MAEAAARSISNPDDHAYASTWQFSSEGAKPNEAEPEQIRRHRR</sequence>
<protein>
    <submittedName>
        <fullName evidence="2">Uncharacterized protein</fullName>
    </submittedName>
</protein>
<proteinExistence type="predicted"/>
<keyword evidence="3" id="KW-1185">Reference proteome</keyword>
<name>A0A2R5F017_9BACL</name>
<dbReference type="EMBL" id="BDQX01000458">
    <property type="protein sequence ID" value="GBG12270.1"/>
    <property type="molecule type" value="Genomic_DNA"/>
</dbReference>
<evidence type="ECO:0000256" key="1">
    <source>
        <dbReference type="SAM" id="MobiDB-lite"/>
    </source>
</evidence>